<evidence type="ECO:0000313" key="1">
    <source>
        <dbReference type="EMBL" id="OOQ88243.1"/>
    </source>
</evidence>
<protein>
    <submittedName>
        <fullName evidence="1">Uncharacterized protein</fullName>
    </submittedName>
</protein>
<organism evidence="1 2">
    <name type="scientific">Penicillium brasilianum</name>
    <dbReference type="NCBI Taxonomy" id="104259"/>
    <lineage>
        <taxon>Eukaryota</taxon>
        <taxon>Fungi</taxon>
        <taxon>Dikarya</taxon>
        <taxon>Ascomycota</taxon>
        <taxon>Pezizomycotina</taxon>
        <taxon>Eurotiomycetes</taxon>
        <taxon>Eurotiomycetidae</taxon>
        <taxon>Eurotiales</taxon>
        <taxon>Aspergillaceae</taxon>
        <taxon>Penicillium</taxon>
    </lineage>
</organism>
<accession>A0A1S9RRU4</accession>
<dbReference type="PANTHER" id="PTHR40628">
    <property type="entry name" value="CHROMO DOMAIN-CONTAINING PROTEIN"/>
    <property type="match status" value="1"/>
</dbReference>
<dbReference type="AlphaFoldDB" id="A0A1S9RRU4"/>
<dbReference type="PANTHER" id="PTHR40628:SF1">
    <property type="entry name" value="CHROMO DOMAIN-CONTAINING PROTEIN"/>
    <property type="match status" value="1"/>
</dbReference>
<evidence type="ECO:0000313" key="2">
    <source>
        <dbReference type="Proteomes" id="UP000190744"/>
    </source>
</evidence>
<name>A0A1S9RRU4_PENBI</name>
<sequence>MTSSSYPEEDETRLPCPSWIFSNFSNVHVARDRSLFADDYTPFETFFEDDSFVTTQVKVIGVGSVNLPVKSFPHDDGPEAHGVLRLENVLHAPSAICNMIGDVHTKNFAVSDLSFRSDDGLCGSIYDESARQPVAWLVKRRFLEVLLSEPPFGPKVGPSPFNPDAAYVLRAIWPLEEQRKFETVKSFREQKIKYCPPLTSAEKAWLKTIWENEFKFLLDFGLRINKEEDREEGRRILRNLMEED</sequence>
<gene>
    <name evidence="1" type="ORF">PEBR_13158</name>
</gene>
<proteinExistence type="predicted"/>
<comment type="caution">
    <text evidence="1">The sequence shown here is derived from an EMBL/GenBank/DDBJ whole genome shotgun (WGS) entry which is preliminary data.</text>
</comment>
<reference evidence="2" key="1">
    <citation type="submission" date="2015-09" db="EMBL/GenBank/DDBJ databases">
        <authorList>
            <person name="Fill T.P."/>
            <person name="Baretta J.F."/>
            <person name="de Almeida L.G."/>
            <person name="Rocha M."/>
            <person name="de Souza D.H."/>
            <person name="Malavazi I."/>
            <person name="Cerdeira L.T."/>
            <person name="Hong H."/>
            <person name="Samborskyy M."/>
            <person name="de Vasconcelos A.T."/>
            <person name="Leadlay P."/>
            <person name="Rodrigues-Filho E."/>
        </authorList>
    </citation>
    <scope>NUCLEOTIDE SEQUENCE [LARGE SCALE GENOMIC DNA]</scope>
    <source>
        <strain evidence="2">LaBioMMi 136</strain>
    </source>
</reference>
<dbReference type="EMBL" id="LJBN01000119">
    <property type="protein sequence ID" value="OOQ88243.1"/>
    <property type="molecule type" value="Genomic_DNA"/>
</dbReference>
<dbReference type="Proteomes" id="UP000190744">
    <property type="component" value="Unassembled WGS sequence"/>
</dbReference>